<protein>
    <recommendedName>
        <fullName evidence="4">DUF2795 domain-containing protein</fullName>
    </recommendedName>
</protein>
<feature type="region of interest" description="Disordered" evidence="1">
    <location>
        <begin position="55"/>
        <end position="74"/>
    </location>
</feature>
<name>A0ABN3U0T1_9ACTN</name>
<evidence type="ECO:0000313" key="2">
    <source>
        <dbReference type="EMBL" id="GAA2722191.1"/>
    </source>
</evidence>
<gene>
    <name evidence="2" type="ORF">GCM10010315_46810</name>
</gene>
<reference evidence="2 3" key="1">
    <citation type="journal article" date="2019" name="Int. J. Syst. Evol. Microbiol.">
        <title>The Global Catalogue of Microorganisms (GCM) 10K type strain sequencing project: providing services to taxonomists for standard genome sequencing and annotation.</title>
        <authorList>
            <consortium name="The Broad Institute Genomics Platform"/>
            <consortium name="The Broad Institute Genome Sequencing Center for Infectious Disease"/>
            <person name="Wu L."/>
            <person name="Ma J."/>
        </authorList>
    </citation>
    <scope>NUCLEOTIDE SEQUENCE [LARGE SCALE GENOMIC DNA]</scope>
    <source>
        <strain evidence="2 3">JCM 4542</strain>
    </source>
</reference>
<keyword evidence="3" id="KW-1185">Reference proteome</keyword>
<evidence type="ECO:0008006" key="4">
    <source>
        <dbReference type="Google" id="ProtNLM"/>
    </source>
</evidence>
<accession>A0ABN3U0T1</accession>
<evidence type="ECO:0000313" key="3">
    <source>
        <dbReference type="Proteomes" id="UP001500886"/>
    </source>
</evidence>
<proteinExistence type="predicted"/>
<sequence>MSRTGPVTPGAMTVNPIQLQKSLGGVDYPASKETLVEHAKSHGADKKTVDALSAMPKKSYGSPAEVTKEATKKG</sequence>
<dbReference type="Pfam" id="PF11387">
    <property type="entry name" value="DUF2795"/>
    <property type="match status" value="1"/>
</dbReference>
<dbReference type="Proteomes" id="UP001500886">
    <property type="component" value="Unassembled WGS sequence"/>
</dbReference>
<comment type="caution">
    <text evidence="2">The sequence shown here is derived from an EMBL/GenBank/DDBJ whole genome shotgun (WGS) entry which is preliminary data.</text>
</comment>
<evidence type="ECO:0000256" key="1">
    <source>
        <dbReference type="SAM" id="MobiDB-lite"/>
    </source>
</evidence>
<dbReference type="InterPro" id="IPR021527">
    <property type="entry name" value="DUF2795"/>
</dbReference>
<organism evidence="2 3">
    <name type="scientific">Streptomyces luteosporeus</name>
    <dbReference type="NCBI Taxonomy" id="173856"/>
    <lineage>
        <taxon>Bacteria</taxon>
        <taxon>Bacillati</taxon>
        <taxon>Actinomycetota</taxon>
        <taxon>Actinomycetes</taxon>
        <taxon>Kitasatosporales</taxon>
        <taxon>Streptomycetaceae</taxon>
        <taxon>Streptomyces</taxon>
    </lineage>
</organism>
<dbReference type="EMBL" id="BAAASL010000019">
    <property type="protein sequence ID" value="GAA2722191.1"/>
    <property type="molecule type" value="Genomic_DNA"/>
</dbReference>